<evidence type="ECO:0000313" key="1">
    <source>
        <dbReference type="EMBL" id="OOM14503.1"/>
    </source>
</evidence>
<comment type="caution">
    <text evidence="1">The sequence shown here is derived from an EMBL/GenBank/DDBJ whole genome shotgun (WGS) entry which is preliminary data.</text>
</comment>
<evidence type="ECO:0000313" key="2">
    <source>
        <dbReference type="Proteomes" id="UP000191154"/>
    </source>
</evidence>
<proteinExistence type="predicted"/>
<organism evidence="1 2">
    <name type="scientific">Clostridium saccharobutylicum</name>
    <dbReference type="NCBI Taxonomy" id="169679"/>
    <lineage>
        <taxon>Bacteria</taxon>
        <taxon>Bacillati</taxon>
        <taxon>Bacillota</taxon>
        <taxon>Clostridia</taxon>
        <taxon>Eubacteriales</taxon>
        <taxon>Clostridiaceae</taxon>
        <taxon>Clostridium</taxon>
    </lineage>
</organism>
<gene>
    <name evidence="1" type="ORF">CLOSAC_13830</name>
</gene>
<dbReference type="EMBL" id="LZYZ01000002">
    <property type="protein sequence ID" value="OOM14503.1"/>
    <property type="molecule type" value="Genomic_DNA"/>
</dbReference>
<accession>A0A1S8NDM7</accession>
<reference evidence="1 2" key="1">
    <citation type="submission" date="2016-05" db="EMBL/GenBank/DDBJ databases">
        <title>Microbial solvent formation.</title>
        <authorList>
            <person name="Poehlein A."/>
            <person name="Montoya Solano J.D."/>
            <person name="Flitsch S."/>
            <person name="Krabben P."/>
            <person name="Duerre P."/>
            <person name="Daniel R."/>
        </authorList>
    </citation>
    <scope>NUCLEOTIDE SEQUENCE [LARGE SCALE GENOMIC DNA]</scope>
    <source>
        <strain evidence="1 2">L1-8</strain>
    </source>
</reference>
<name>A0A1S8NDM7_CLOSA</name>
<sequence length="59" mass="6931">MISAMNKTKEYFENNESSIQYKKSINEINELKVALKRKYNSDVGRKSFEICLDKIRNGI</sequence>
<dbReference type="Proteomes" id="UP000191154">
    <property type="component" value="Unassembled WGS sequence"/>
</dbReference>
<dbReference type="AlphaFoldDB" id="A0A1S8NDM7"/>
<protein>
    <submittedName>
        <fullName evidence="1">Uncharacterized protein</fullName>
    </submittedName>
</protein>